<keyword evidence="3" id="KW-0812">Transmembrane</keyword>
<dbReference type="SMART" id="SM01049">
    <property type="entry name" value="Cache_2"/>
    <property type="match status" value="1"/>
</dbReference>
<reference evidence="8" key="1">
    <citation type="submission" date="2012-11" db="EMBL/GenBank/DDBJ databases">
        <authorList>
            <person name="Lucero-Rivera Y.E."/>
            <person name="Tovar-Ramirez D."/>
        </authorList>
    </citation>
    <scope>NUCLEOTIDE SEQUENCE [LARGE SCALE GENOMIC DNA]</scope>
    <source>
        <strain evidence="8">Araruama</strain>
    </source>
</reference>
<keyword evidence="4" id="KW-1133">Transmembrane helix</keyword>
<dbReference type="InterPro" id="IPR033480">
    <property type="entry name" value="sCache_2"/>
</dbReference>
<organism evidence="7 8">
    <name type="scientific">Candidatus Magnetoglobus multicellularis str. Araruama</name>
    <dbReference type="NCBI Taxonomy" id="890399"/>
    <lineage>
        <taxon>Bacteria</taxon>
        <taxon>Pseudomonadati</taxon>
        <taxon>Thermodesulfobacteriota</taxon>
        <taxon>Desulfobacteria</taxon>
        <taxon>Desulfobacterales</taxon>
        <taxon>Desulfobacteraceae</taxon>
        <taxon>Candidatus Magnetoglobus</taxon>
    </lineage>
</organism>
<protein>
    <recommendedName>
        <fullName evidence="6">Single Cache domain-containing protein</fullName>
    </recommendedName>
</protein>
<accession>A0A1V1P9A9</accession>
<comment type="caution">
    <text evidence="7">The sequence shown here is derived from an EMBL/GenBank/DDBJ whole genome shotgun (WGS) entry which is preliminary data.</text>
</comment>
<keyword evidence="2" id="KW-1003">Cell membrane</keyword>
<evidence type="ECO:0000256" key="1">
    <source>
        <dbReference type="ARBA" id="ARBA00004651"/>
    </source>
</evidence>
<evidence type="ECO:0000259" key="6">
    <source>
        <dbReference type="SMART" id="SM01049"/>
    </source>
</evidence>
<feature type="domain" description="Single Cache" evidence="6">
    <location>
        <begin position="74"/>
        <end position="174"/>
    </location>
</feature>
<evidence type="ECO:0000313" key="7">
    <source>
        <dbReference type="EMBL" id="ETR71356.1"/>
    </source>
</evidence>
<comment type="subcellular location">
    <subcellularLocation>
        <location evidence="1">Cell membrane</location>
        <topology evidence="1">Multi-pass membrane protein</topology>
    </subcellularLocation>
</comment>
<dbReference type="InterPro" id="IPR004010">
    <property type="entry name" value="Double_Cache_2"/>
</dbReference>
<evidence type="ECO:0000256" key="2">
    <source>
        <dbReference type="ARBA" id="ARBA00022475"/>
    </source>
</evidence>
<dbReference type="EMBL" id="ATBP01000279">
    <property type="protein sequence ID" value="ETR71356.1"/>
    <property type="molecule type" value="Genomic_DNA"/>
</dbReference>
<evidence type="ECO:0000313" key="8">
    <source>
        <dbReference type="Proteomes" id="UP000189670"/>
    </source>
</evidence>
<proteinExistence type="predicted"/>
<sequence length="262" mass="30374">MKIRDKMILLFGLFILCAAGTIVIVSAYIENSMIKAEIQAYKEEQFDLKHAYLKDQLNTAMVLLQRIQRQWNDENQFLADYQNRLKLLLDMPYNLLVNQYNDIMQSIDSKTPNLIQEMNSQKHVLKLLKSLRFGDNGYIWVMNARCKMLVNPAFQKLEGQTLTDYTRHGRLVTAKGSQKPLFPYMVQKAKDSYPNGALLQYRWSDPKDWKKMQKKLPMCVISNPGDGSLGLACMLNLISNLPKKKQSNWFGFWAMARMAIFG</sequence>
<dbReference type="GO" id="GO:0005886">
    <property type="term" value="C:plasma membrane"/>
    <property type="evidence" value="ECO:0007669"/>
    <property type="project" value="UniProtKB-SubCell"/>
</dbReference>
<dbReference type="AlphaFoldDB" id="A0A1V1P9A9"/>
<gene>
    <name evidence="7" type="ORF">OMM_08170</name>
</gene>
<dbReference type="Gene3D" id="3.30.450.20">
    <property type="entry name" value="PAS domain"/>
    <property type="match status" value="1"/>
</dbReference>
<evidence type="ECO:0000256" key="3">
    <source>
        <dbReference type="ARBA" id="ARBA00022692"/>
    </source>
</evidence>
<dbReference type="Proteomes" id="UP000189670">
    <property type="component" value="Unassembled WGS sequence"/>
</dbReference>
<dbReference type="Pfam" id="PF08269">
    <property type="entry name" value="dCache_2"/>
    <property type="match status" value="1"/>
</dbReference>
<evidence type="ECO:0000256" key="4">
    <source>
        <dbReference type="ARBA" id="ARBA00022989"/>
    </source>
</evidence>
<evidence type="ECO:0000256" key="5">
    <source>
        <dbReference type="ARBA" id="ARBA00023136"/>
    </source>
</evidence>
<name>A0A1V1P9A9_9BACT</name>
<keyword evidence="5" id="KW-0472">Membrane</keyword>